<sequence length="354" mass="40131">MLKLHFHIEIIVRVLRCLASLSHKRDHGSLIDSFSASRSSAIIRTVVFFEVPHIVRILHACQSLRIVLRWDPYMHSALAVDPQQETVLPRGCTDYVAAERGRGTKGIYKMVYFLGTVVSLLSSRRTRDEGLPTWKCHEEPYCSIKKDELMPRLVDTWHCAQPQREVERLVGGLDGPVTKEKFLLTLFTINKYLKFESSSVGARRSAEIDRSFSAIAIGALADTHGYVRGNNGLMRVRCGMVQNAVFQHPSDLTQLSDYHDGSDCRCTAMNHEIIGARCMVDAIKYIKIRSKILVLFSIRKAHARFHSQQYGPRDAILMTLAGSDGANYFGKQNIPGTMFRRKTGRSRRFLIYAL</sequence>
<keyword evidence="2" id="KW-1185">Reference proteome</keyword>
<accession>A0A151WNB0</accession>
<proteinExistence type="predicted"/>
<name>A0A151WNB0_9HYME</name>
<protein>
    <submittedName>
        <fullName evidence="1">Uncharacterized protein</fullName>
    </submittedName>
</protein>
<dbReference type="AlphaFoldDB" id="A0A151WNB0"/>
<organism evidence="1 2">
    <name type="scientific">Mycetomoellerius zeteki</name>
    <dbReference type="NCBI Taxonomy" id="64791"/>
    <lineage>
        <taxon>Eukaryota</taxon>
        <taxon>Metazoa</taxon>
        <taxon>Ecdysozoa</taxon>
        <taxon>Arthropoda</taxon>
        <taxon>Hexapoda</taxon>
        <taxon>Insecta</taxon>
        <taxon>Pterygota</taxon>
        <taxon>Neoptera</taxon>
        <taxon>Endopterygota</taxon>
        <taxon>Hymenoptera</taxon>
        <taxon>Apocrita</taxon>
        <taxon>Aculeata</taxon>
        <taxon>Formicoidea</taxon>
        <taxon>Formicidae</taxon>
        <taxon>Myrmicinae</taxon>
        <taxon>Mycetomoellerius</taxon>
    </lineage>
</organism>
<reference evidence="1 2" key="1">
    <citation type="submission" date="2015-09" db="EMBL/GenBank/DDBJ databases">
        <title>Trachymyrmex zeteki WGS genome.</title>
        <authorList>
            <person name="Nygaard S."/>
            <person name="Hu H."/>
            <person name="Boomsma J."/>
            <person name="Zhang G."/>
        </authorList>
    </citation>
    <scope>NUCLEOTIDE SEQUENCE [LARGE SCALE GENOMIC DNA]</scope>
    <source>
        <strain evidence="1">Tzet28-1</strain>
        <tissue evidence="1">Whole body</tissue>
    </source>
</reference>
<dbReference type="Proteomes" id="UP000075809">
    <property type="component" value="Unassembled WGS sequence"/>
</dbReference>
<gene>
    <name evidence="1" type="ORF">ALC60_11665</name>
</gene>
<evidence type="ECO:0000313" key="1">
    <source>
        <dbReference type="EMBL" id="KYQ49281.1"/>
    </source>
</evidence>
<evidence type="ECO:0000313" key="2">
    <source>
        <dbReference type="Proteomes" id="UP000075809"/>
    </source>
</evidence>
<dbReference type="EMBL" id="KQ982919">
    <property type="protein sequence ID" value="KYQ49281.1"/>
    <property type="molecule type" value="Genomic_DNA"/>
</dbReference>